<evidence type="ECO:0000313" key="2">
    <source>
        <dbReference type="Proteomes" id="UP000197003"/>
    </source>
</evidence>
<evidence type="ECO:0000313" key="1">
    <source>
        <dbReference type="EMBL" id="ASD63016.1"/>
    </source>
</evidence>
<dbReference type="OrthoDB" id="5291153at2"/>
<dbReference type="AlphaFoldDB" id="A0A1Z3N6D5"/>
<reference evidence="1 2" key="1">
    <citation type="submission" date="2017-04" db="EMBL/GenBank/DDBJ databases">
        <title>Whole genome sequence of Bdellovibrio bacteriovorus strain SSB218315.</title>
        <authorList>
            <person name="Oyedara O."/>
            <person name="Rodriguez-Perez M.A."/>
        </authorList>
    </citation>
    <scope>NUCLEOTIDE SEQUENCE [LARGE SCALE GENOMIC DNA]</scope>
    <source>
        <strain evidence="1 2">SSB218315</strain>
    </source>
</reference>
<protein>
    <submittedName>
        <fullName evidence="1">Uncharacterized protein</fullName>
    </submittedName>
</protein>
<dbReference type="Proteomes" id="UP000197003">
    <property type="component" value="Chromosome"/>
</dbReference>
<dbReference type="RefSeq" id="WP_088564601.1">
    <property type="nucleotide sequence ID" value="NZ_CP020946.1"/>
</dbReference>
<dbReference type="EMBL" id="CP020946">
    <property type="protein sequence ID" value="ASD63016.1"/>
    <property type="molecule type" value="Genomic_DNA"/>
</dbReference>
<gene>
    <name evidence="1" type="ORF">B9G79_05250</name>
</gene>
<sequence>MIKLGKFLSIIALGLILGVEAFAASAEALLARDLRNAKMTFGHEQRLYHYFDIYQEAAPATQALMATPQGRKQVLQTRISYATSKFWSKASGSKGLFAGEGLYLAIDPHISESYGKMMIEFTVKPDSYYISLARGLYLSADTVKAIYQEGHLVADPANGIPDTMRISEMTLAMILQPENARFRLLLQKALKSENIMMAEYVWRSDLDVVCGEESLQTAFVYIGTDPRLPEFSAVEMADVKQAYAGIAMTAGEQRASQEAQKLRTLIDINQQAMSANEMVENALAIYKSENEFKNAVGRLHGCRP</sequence>
<name>A0A1Z3N6D5_BDEBC</name>
<organism evidence="1 2">
    <name type="scientific">Bdellovibrio bacteriovorus</name>
    <dbReference type="NCBI Taxonomy" id="959"/>
    <lineage>
        <taxon>Bacteria</taxon>
        <taxon>Pseudomonadati</taxon>
        <taxon>Bdellovibrionota</taxon>
        <taxon>Bdellovibrionia</taxon>
        <taxon>Bdellovibrionales</taxon>
        <taxon>Pseudobdellovibrionaceae</taxon>
        <taxon>Bdellovibrio</taxon>
    </lineage>
</organism>
<accession>A0A1Z3N6D5</accession>
<proteinExistence type="predicted"/>